<feature type="transmembrane region" description="Helical" evidence="6">
    <location>
        <begin position="142"/>
        <end position="167"/>
    </location>
</feature>
<evidence type="ECO:0000313" key="9">
    <source>
        <dbReference type="Proteomes" id="UP000078070"/>
    </source>
</evidence>
<protein>
    <submittedName>
        <fullName evidence="8">MFS transporter</fullName>
    </submittedName>
</protein>
<dbReference type="KEGG" id="mars:A8C75_16485"/>
<accession>A0A1A9F177</accession>
<evidence type="ECO:0000256" key="5">
    <source>
        <dbReference type="ARBA" id="ARBA00023136"/>
    </source>
</evidence>
<evidence type="ECO:0000256" key="2">
    <source>
        <dbReference type="ARBA" id="ARBA00022475"/>
    </source>
</evidence>
<evidence type="ECO:0000256" key="6">
    <source>
        <dbReference type="SAM" id="Phobius"/>
    </source>
</evidence>
<evidence type="ECO:0000256" key="4">
    <source>
        <dbReference type="ARBA" id="ARBA00022989"/>
    </source>
</evidence>
<dbReference type="GO" id="GO:0022857">
    <property type="term" value="F:transmembrane transporter activity"/>
    <property type="evidence" value="ECO:0007669"/>
    <property type="project" value="InterPro"/>
</dbReference>
<feature type="transmembrane region" description="Helical" evidence="6">
    <location>
        <begin position="370"/>
        <end position="389"/>
    </location>
</feature>
<feature type="domain" description="Major facilitator superfamily (MFS) profile" evidence="7">
    <location>
        <begin position="16"/>
        <end position="392"/>
    </location>
</feature>
<feature type="transmembrane region" description="Helical" evidence="6">
    <location>
        <begin position="217"/>
        <end position="238"/>
    </location>
</feature>
<dbReference type="AlphaFoldDB" id="A0A1A9F177"/>
<evidence type="ECO:0000256" key="1">
    <source>
        <dbReference type="ARBA" id="ARBA00004651"/>
    </source>
</evidence>
<dbReference type="Pfam" id="PF07690">
    <property type="entry name" value="MFS_1"/>
    <property type="match status" value="1"/>
</dbReference>
<keyword evidence="9" id="KW-1185">Reference proteome</keyword>
<dbReference type="RefSeq" id="WP_067384915.1">
    <property type="nucleotide sequence ID" value="NZ_CP015839.1"/>
</dbReference>
<feature type="transmembrane region" description="Helical" evidence="6">
    <location>
        <begin position="54"/>
        <end position="71"/>
    </location>
</feature>
<dbReference type="PANTHER" id="PTHR43124:SF3">
    <property type="entry name" value="CHLORAMPHENICOL EFFLUX PUMP RV0191"/>
    <property type="match status" value="1"/>
</dbReference>
<organism evidence="8 9">
    <name type="scientific">Marinobacterium aestuarii</name>
    <dbReference type="NCBI Taxonomy" id="1821621"/>
    <lineage>
        <taxon>Bacteria</taxon>
        <taxon>Pseudomonadati</taxon>
        <taxon>Pseudomonadota</taxon>
        <taxon>Gammaproteobacteria</taxon>
        <taxon>Oceanospirillales</taxon>
        <taxon>Oceanospirillaceae</taxon>
        <taxon>Marinobacterium</taxon>
    </lineage>
</organism>
<feature type="transmembrane region" description="Helical" evidence="6">
    <location>
        <begin position="345"/>
        <end position="364"/>
    </location>
</feature>
<evidence type="ECO:0000313" key="8">
    <source>
        <dbReference type="EMBL" id="ANG63915.1"/>
    </source>
</evidence>
<feature type="transmembrane region" description="Helical" evidence="6">
    <location>
        <begin position="173"/>
        <end position="196"/>
    </location>
</feature>
<dbReference type="Proteomes" id="UP000078070">
    <property type="component" value="Chromosome"/>
</dbReference>
<feature type="transmembrane region" description="Helical" evidence="6">
    <location>
        <begin position="16"/>
        <end position="42"/>
    </location>
</feature>
<comment type="subcellular location">
    <subcellularLocation>
        <location evidence="1">Cell membrane</location>
        <topology evidence="1">Multi-pass membrane protein</topology>
    </subcellularLocation>
</comment>
<gene>
    <name evidence="8" type="ORF">A8C75_16485</name>
</gene>
<keyword evidence="4 6" id="KW-1133">Transmembrane helix</keyword>
<dbReference type="InterPro" id="IPR050189">
    <property type="entry name" value="MFS_Efflux_Transporters"/>
</dbReference>
<reference evidence="9" key="1">
    <citation type="submission" date="2016-05" db="EMBL/GenBank/DDBJ databases">
        <authorList>
            <person name="Baek K."/>
            <person name="Yang S.-J."/>
        </authorList>
    </citation>
    <scope>NUCLEOTIDE SEQUENCE [LARGE SCALE GENOMIC DNA]</scope>
    <source>
        <strain evidence="9">ST58-10</strain>
    </source>
</reference>
<dbReference type="PROSITE" id="PS50850">
    <property type="entry name" value="MFS"/>
    <property type="match status" value="1"/>
</dbReference>
<dbReference type="SUPFAM" id="SSF103473">
    <property type="entry name" value="MFS general substrate transporter"/>
    <property type="match status" value="1"/>
</dbReference>
<dbReference type="STRING" id="1821621.A8C75_16485"/>
<keyword evidence="2" id="KW-1003">Cell membrane</keyword>
<feature type="transmembrane region" description="Helical" evidence="6">
    <location>
        <begin position="83"/>
        <end position="105"/>
    </location>
</feature>
<evidence type="ECO:0000256" key="3">
    <source>
        <dbReference type="ARBA" id="ARBA00022692"/>
    </source>
</evidence>
<keyword evidence="5 6" id="KW-0472">Membrane</keyword>
<proteinExistence type="predicted"/>
<feature type="transmembrane region" description="Helical" evidence="6">
    <location>
        <begin position="283"/>
        <end position="301"/>
    </location>
</feature>
<dbReference type="EMBL" id="CP015839">
    <property type="protein sequence ID" value="ANG63915.1"/>
    <property type="molecule type" value="Genomic_DNA"/>
</dbReference>
<reference evidence="8 9" key="2">
    <citation type="journal article" date="2018" name="Int. J. Syst. Evol. Microbiol.">
        <title>Marinobacterium aestuarii sp. nov., a benzene-degrading marine bacterium isolated from estuary sediment.</title>
        <authorList>
            <person name="Bae S.S."/>
            <person name="Jung J."/>
            <person name="Chung D."/>
            <person name="Baek K."/>
        </authorList>
    </citation>
    <scope>NUCLEOTIDE SEQUENCE [LARGE SCALE GENOMIC DNA]</scope>
    <source>
        <strain evidence="8 9">ST58-10</strain>
    </source>
</reference>
<dbReference type="GO" id="GO:0005886">
    <property type="term" value="C:plasma membrane"/>
    <property type="evidence" value="ECO:0007669"/>
    <property type="project" value="UniProtKB-SubCell"/>
</dbReference>
<dbReference type="InterPro" id="IPR036259">
    <property type="entry name" value="MFS_trans_sf"/>
</dbReference>
<name>A0A1A9F177_9GAMM</name>
<feature type="transmembrane region" description="Helical" evidence="6">
    <location>
        <begin position="250"/>
        <end position="271"/>
    </location>
</feature>
<sequence>MSTPGYGYLLQNQKGLLGIALLAVFSGNLGQSFFIGLFQAPLAEKLGLSAGEFGSAYAAVTLCAGFLVLNIGPTLDWIPPRRFALMVLAGMTGGILLLTLSPWFLPAVLGLGLVRLCGQGLFTHLGNTLAGREFTIARGRALGLVSLGVPMGEMLLPPLVALVLLVLGWQALWWSFIGVLLLAWLTMMTLLPWPSAPAARPDRNQRHNGPRPLRERRFWRLLPLLMTLPITMTGIFIYQAQMTSDFGASLTTYALALTAMGAARLPGALLAGRWVDQIGPQRIARLFILPFALALILALLVGGDLGIWLLLIGGGLTMGMQEPVVNSLLVSLWGGENLGRVRSTLSACMVFATGIAPALLGFLIDWDISFQRILAGALIGLVLAWLLSLKTLAEPGCSPAD</sequence>
<dbReference type="PANTHER" id="PTHR43124">
    <property type="entry name" value="PURINE EFFLUX PUMP PBUE"/>
    <property type="match status" value="1"/>
</dbReference>
<dbReference type="OrthoDB" id="1404228at2"/>
<dbReference type="InterPro" id="IPR020846">
    <property type="entry name" value="MFS_dom"/>
</dbReference>
<evidence type="ECO:0000259" key="7">
    <source>
        <dbReference type="PROSITE" id="PS50850"/>
    </source>
</evidence>
<keyword evidence="3 6" id="KW-0812">Transmembrane</keyword>
<dbReference type="Gene3D" id="1.20.1250.20">
    <property type="entry name" value="MFS general substrate transporter like domains"/>
    <property type="match status" value="1"/>
</dbReference>
<dbReference type="InterPro" id="IPR011701">
    <property type="entry name" value="MFS"/>
</dbReference>